<keyword evidence="3" id="KW-1185">Reference proteome</keyword>
<sequence length="47" mass="5384">MYNNCTNKIDPKKGMSTTDPKKETAKVIEPHKDETKLDPKKDAKTKH</sequence>
<protein>
    <submittedName>
        <fullName evidence="2">Uncharacterized protein</fullName>
    </submittedName>
</protein>
<evidence type="ECO:0000313" key="2">
    <source>
        <dbReference type="EMBL" id="ARU48525.1"/>
    </source>
</evidence>
<dbReference type="Proteomes" id="UP000196005">
    <property type="component" value="Chromosome"/>
</dbReference>
<organism evidence="2 3">
    <name type="scientific">Sulfurospirillum diekertiae</name>
    <dbReference type="NCBI Taxonomy" id="1854492"/>
    <lineage>
        <taxon>Bacteria</taxon>
        <taxon>Pseudomonadati</taxon>
        <taxon>Campylobacterota</taxon>
        <taxon>Epsilonproteobacteria</taxon>
        <taxon>Campylobacterales</taxon>
        <taxon>Sulfurospirillaceae</taxon>
        <taxon>Sulfurospirillum</taxon>
    </lineage>
</organism>
<accession>A0A1Y0HMF9</accession>
<feature type="compositionally biased region" description="Basic and acidic residues" evidence="1">
    <location>
        <begin position="9"/>
        <end position="47"/>
    </location>
</feature>
<reference evidence="3" key="1">
    <citation type="submission" date="2017-05" db="EMBL/GenBank/DDBJ databases">
        <title>Dechlorination kinetics govern the competition between two new strains of the genus Sulfurospirillum.</title>
        <authorList>
            <person name="Buttet G.F."/>
            <person name="Murray A.M."/>
            <person name="Goris T."/>
            <person name="Burion M."/>
            <person name="Lin B."/>
            <person name="Rolle M."/>
            <person name="Maillard J."/>
        </authorList>
    </citation>
    <scope>NUCLEOTIDE SEQUENCE [LARGE SCALE GENOMIC DNA]</scope>
    <source>
        <strain evidence="3">SL2-1</strain>
    </source>
</reference>
<feature type="region of interest" description="Disordered" evidence="1">
    <location>
        <begin position="1"/>
        <end position="47"/>
    </location>
</feature>
<dbReference type="AlphaFoldDB" id="A0A1Y0HMF9"/>
<dbReference type="KEGG" id="suls:Sdiek1_1361"/>
<evidence type="ECO:0000256" key="1">
    <source>
        <dbReference type="SAM" id="MobiDB-lite"/>
    </source>
</evidence>
<dbReference type="RefSeq" id="WP_161492009.1">
    <property type="nucleotide sequence ID" value="NZ_CP021416.1"/>
</dbReference>
<evidence type="ECO:0000313" key="3">
    <source>
        <dbReference type="Proteomes" id="UP000196005"/>
    </source>
</evidence>
<name>A0A1Y0HMF9_9BACT</name>
<proteinExistence type="predicted"/>
<gene>
    <name evidence="2" type="ORF">Sdiek1_1361</name>
</gene>
<dbReference type="EMBL" id="CP021416">
    <property type="protein sequence ID" value="ARU48525.1"/>
    <property type="molecule type" value="Genomic_DNA"/>
</dbReference>